<dbReference type="AlphaFoldDB" id="A0A4D6N094"/>
<dbReference type="Proteomes" id="UP000501690">
    <property type="component" value="Linkage Group LG9"/>
</dbReference>
<dbReference type="EMBL" id="CP039353">
    <property type="protein sequence ID" value="QCE05869.1"/>
    <property type="molecule type" value="Genomic_DNA"/>
</dbReference>
<reference evidence="1 2" key="1">
    <citation type="submission" date="2019-04" db="EMBL/GenBank/DDBJ databases">
        <title>An improved genome assembly and genetic linkage map for asparagus bean, Vigna unguiculata ssp. sesquipedialis.</title>
        <authorList>
            <person name="Xia Q."/>
            <person name="Zhang R."/>
            <person name="Dong Y."/>
        </authorList>
    </citation>
    <scope>NUCLEOTIDE SEQUENCE [LARGE SCALE GENOMIC DNA]</scope>
    <source>
        <tissue evidence="1">Leaf</tissue>
    </source>
</reference>
<accession>A0A4D6N094</accession>
<keyword evidence="2" id="KW-1185">Reference proteome</keyword>
<organism evidence="1 2">
    <name type="scientific">Vigna unguiculata</name>
    <name type="common">Cowpea</name>
    <dbReference type="NCBI Taxonomy" id="3917"/>
    <lineage>
        <taxon>Eukaryota</taxon>
        <taxon>Viridiplantae</taxon>
        <taxon>Streptophyta</taxon>
        <taxon>Embryophyta</taxon>
        <taxon>Tracheophyta</taxon>
        <taxon>Spermatophyta</taxon>
        <taxon>Magnoliopsida</taxon>
        <taxon>eudicotyledons</taxon>
        <taxon>Gunneridae</taxon>
        <taxon>Pentapetalae</taxon>
        <taxon>rosids</taxon>
        <taxon>fabids</taxon>
        <taxon>Fabales</taxon>
        <taxon>Fabaceae</taxon>
        <taxon>Papilionoideae</taxon>
        <taxon>50 kb inversion clade</taxon>
        <taxon>NPAAA clade</taxon>
        <taxon>indigoferoid/millettioid clade</taxon>
        <taxon>Phaseoleae</taxon>
        <taxon>Vigna</taxon>
    </lineage>
</organism>
<protein>
    <submittedName>
        <fullName evidence="1">Uncharacterized protein</fullName>
    </submittedName>
</protein>
<gene>
    <name evidence="1" type="ORF">DEO72_LG9g877</name>
</gene>
<name>A0A4D6N094_VIGUN</name>
<evidence type="ECO:0000313" key="1">
    <source>
        <dbReference type="EMBL" id="QCE05869.1"/>
    </source>
</evidence>
<proteinExistence type="predicted"/>
<sequence length="203" mass="22693">MKSGLVEWFGLGWRESKEKKLAWECEQGQGDFDWSTLILIRNLKQIPEIAWRFIPYRQAAHQISVLFLIWHEPLGGDEFLLGGATLLRSILVSCNAVCVLINWIIEIGVESVTCVEEAWFVQALLLRLAASKAPPGDDTGRGLFCEVLVAELRVEIWSRRVYSGPWNGATYQIRLTELLKGNQRGFAADTAPGGTGRCAGRCD</sequence>
<evidence type="ECO:0000313" key="2">
    <source>
        <dbReference type="Proteomes" id="UP000501690"/>
    </source>
</evidence>